<gene>
    <name evidence="2" type="ORF">DN069_00560</name>
</gene>
<dbReference type="PANTHER" id="PTHR46825:SF7">
    <property type="entry name" value="D-ALANYL-D-ALANINE CARBOXYPEPTIDASE"/>
    <property type="match status" value="1"/>
</dbReference>
<feature type="domain" description="Beta-lactamase-related" evidence="1">
    <location>
        <begin position="36"/>
        <end position="349"/>
    </location>
</feature>
<sequence length="370" mass="38745">MPAGAAGRDGGPGLGQPNAAALQTAISGLPNAVITGSLVDVGGTDGTWRGVSGLGDVAAGTAPRADARFRIGSVTKVFTAIVTLQLVAEHRITLDQSIQHYLPGVLPADFPPITVAQLLDHTSGLPGVDVGDDENDPAGFVAHRFEHPTPAQIEAALGGQRMSFPPGTEQQYNGVNYFLLGTLIEHVTGHSYASEVDRRVIRPLRLSDTEVPAATDYRIPGPKLHGYLAVETDGSTRLVDVTRQSPYPWAEGGMISSARDLGTVMQDLLAGRLLPSAELNDMFTVPDVPYLGLNQCQLGNPGRACFGMGLMSTTIDGVTVWGKTGSRPGYTDGVFATRDGGRVLVYAFTPTSESANTGPFILGIARAALS</sequence>
<dbReference type="EMBL" id="QKYN01000003">
    <property type="protein sequence ID" value="RAG87638.1"/>
    <property type="molecule type" value="Genomic_DNA"/>
</dbReference>
<evidence type="ECO:0000259" key="1">
    <source>
        <dbReference type="Pfam" id="PF00144"/>
    </source>
</evidence>
<reference evidence="2 3" key="1">
    <citation type="submission" date="2018-06" db="EMBL/GenBank/DDBJ databases">
        <title>Streptacidiphilus pinicola sp. nov., isolated from pine grove soil.</title>
        <authorList>
            <person name="Roh S.G."/>
            <person name="Park S."/>
            <person name="Kim M.-K."/>
            <person name="Yun B.-R."/>
            <person name="Park J."/>
            <person name="Kim M.J."/>
            <person name="Kim Y.S."/>
            <person name="Kim S.B."/>
        </authorList>
    </citation>
    <scope>NUCLEOTIDE SEQUENCE [LARGE SCALE GENOMIC DNA]</scope>
    <source>
        <strain evidence="2 3">MMS16-CNU450</strain>
    </source>
</reference>
<accession>A0A2X0JIT4</accession>
<dbReference type="AlphaFoldDB" id="A0A2X0JIT4"/>
<evidence type="ECO:0000313" key="2">
    <source>
        <dbReference type="EMBL" id="RAG87638.1"/>
    </source>
</evidence>
<dbReference type="Proteomes" id="UP000248889">
    <property type="component" value="Unassembled WGS sequence"/>
</dbReference>
<proteinExistence type="predicted"/>
<dbReference type="InterPro" id="IPR001466">
    <property type="entry name" value="Beta-lactam-related"/>
</dbReference>
<evidence type="ECO:0000313" key="3">
    <source>
        <dbReference type="Proteomes" id="UP000248889"/>
    </source>
</evidence>
<dbReference type="PANTHER" id="PTHR46825">
    <property type="entry name" value="D-ALANYL-D-ALANINE-CARBOXYPEPTIDASE/ENDOPEPTIDASE AMPH"/>
    <property type="match status" value="1"/>
</dbReference>
<dbReference type="InterPro" id="IPR050491">
    <property type="entry name" value="AmpC-like"/>
</dbReference>
<dbReference type="OrthoDB" id="5177574at2"/>
<protein>
    <submittedName>
        <fullName evidence="2">Peptidase</fullName>
    </submittedName>
</protein>
<comment type="caution">
    <text evidence="2">The sequence shown here is derived from an EMBL/GenBank/DDBJ whole genome shotgun (WGS) entry which is preliminary data.</text>
</comment>
<dbReference type="Gene3D" id="3.40.710.10">
    <property type="entry name" value="DD-peptidase/beta-lactamase superfamily"/>
    <property type="match status" value="1"/>
</dbReference>
<dbReference type="SUPFAM" id="SSF56601">
    <property type="entry name" value="beta-lactamase/transpeptidase-like"/>
    <property type="match status" value="1"/>
</dbReference>
<keyword evidence="3" id="KW-1185">Reference proteome</keyword>
<name>A0A2X0JIT4_9ACTN</name>
<dbReference type="Pfam" id="PF00144">
    <property type="entry name" value="Beta-lactamase"/>
    <property type="match status" value="1"/>
</dbReference>
<organism evidence="2 3">
    <name type="scientific">Streptacidiphilus pinicola</name>
    <dbReference type="NCBI Taxonomy" id="2219663"/>
    <lineage>
        <taxon>Bacteria</taxon>
        <taxon>Bacillati</taxon>
        <taxon>Actinomycetota</taxon>
        <taxon>Actinomycetes</taxon>
        <taxon>Kitasatosporales</taxon>
        <taxon>Streptomycetaceae</taxon>
        <taxon>Streptacidiphilus</taxon>
    </lineage>
</organism>
<dbReference type="InterPro" id="IPR012338">
    <property type="entry name" value="Beta-lactam/transpept-like"/>
</dbReference>